<reference evidence="7" key="1">
    <citation type="submission" date="2025-08" db="UniProtKB">
        <authorList>
            <consortium name="RefSeq"/>
        </authorList>
    </citation>
    <scope>IDENTIFICATION</scope>
    <source>
        <tissue evidence="7">Whole sample</tissue>
    </source>
</reference>
<evidence type="ECO:0000313" key="6">
    <source>
        <dbReference type="Proteomes" id="UP000694844"/>
    </source>
</evidence>
<dbReference type="GO" id="GO:0005509">
    <property type="term" value="F:calcium ion binding"/>
    <property type="evidence" value="ECO:0007669"/>
    <property type="project" value="InterPro"/>
</dbReference>
<evidence type="ECO:0000313" key="7">
    <source>
        <dbReference type="RefSeq" id="XP_022307188.1"/>
    </source>
</evidence>
<dbReference type="SMART" id="SM00320">
    <property type="entry name" value="WD40"/>
    <property type="match status" value="8"/>
</dbReference>
<dbReference type="Proteomes" id="UP000694844">
    <property type="component" value="Chromosome 9"/>
</dbReference>
<evidence type="ECO:0000259" key="5">
    <source>
        <dbReference type="PROSITE" id="PS50222"/>
    </source>
</evidence>
<feature type="region of interest" description="Disordered" evidence="4">
    <location>
        <begin position="942"/>
        <end position="987"/>
    </location>
</feature>
<dbReference type="Pfam" id="PF00400">
    <property type="entry name" value="WD40"/>
    <property type="match status" value="4"/>
</dbReference>
<accession>A0A8B8BV01</accession>
<dbReference type="PROSITE" id="PS50222">
    <property type="entry name" value="EF_HAND_2"/>
    <property type="match status" value="1"/>
</dbReference>
<dbReference type="InterPro" id="IPR036322">
    <property type="entry name" value="WD40_repeat_dom_sf"/>
</dbReference>
<keyword evidence="1 3" id="KW-0853">WD repeat</keyword>
<feature type="compositionally biased region" description="Basic and acidic residues" evidence="4">
    <location>
        <begin position="976"/>
        <end position="986"/>
    </location>
</feature>
<dbReference type="SUPFAM" id="SSF50978">
    <property type="entry name" value="WD40 repeat-like"/>
    <property type="match status" value="2"/>
</dbReference>
<evidence type="ECO:0000256" key="1">
    <source>
        <dbReference type="ARBA" id="ARBA00022574"/>
    </source>
</evidence>
<dbReference type="InterPro" id="IPR020472">
    <property type="entry name" value="WD40_PAC1"/>
</dbReference>
<feature type="repeat" description="WD" evidence="3">
    <location>
        <begin position="461"/>
        <end position="495"/>
    </location>
</feature>
<dbReference type="AlphaFoldDB" id="A0A8B8BV01"/>
<feature type="compositionally biased region" description="Low complexity" evidence="4">
    <location>
        <begin position="765"/>
        <end position="778"/>
    </location>
</feature>
<dbReference type="OrthoDB" id="10251381at2759"/>
<dbReference type="PROSITE" id="PS50294">
    <property type="entry name" value="WD_REPEATS_REGION"/>
    <property type="match status" value="2"/>
</dbReference>
<dbReference type="PRINTS" id="PR00320">
    <property type="entry name" value="GPROTEINBRPT"/>
</dbReference>
<dbReference type="InterPro" id="IPR015943">
    <property type="entry name" value="WD40/YVTN_repeat-like_dom_sf"/>
</dbReference>
<evidence type="ECO:0000256" key="3">
    <source>
        <dbReference type="PROSITE-ProRule" id="PRU00221"/>
    </source>
</evidence>
<dbReference type="PANTHER" id="PTHR44324:SF1">
    <property type="entry name" value="WD REPEAT-CONTAINING PROTEIN 49"/>
    <property type="match status" value="1"/>
</dbReference>
<sequence length="1177" mass="132976">MSTTTTTPTVATSGKLDNTKTPDVMKSSRSKTPDKEKKAISIDNKLENRLTMKDLAKLQKAFMRDTLYDILKDIPVTGTENLRRALTKDPDPEENEYGTEGDGYDNKLALYRDMFCEALSILLDKGTREEYGELFDKIDVAKEGTVDWDKFASHMLLEFYERDDRVKSTQVPQWKDLKMLQTPHKDIVQRVQYLKTSNRYVSISKEGTVGIWGPDLKLSRSFRIATDSCKARDLWVTHFVALQNINKIAVAFTSKEIAIYDMGNKLEFNCQYKVQGMEFTPLCLDYWYNPKDANEAILCWGDVGGYVNCLFFNSANIALFERPPAPAGEKQVVWEEPCLNVNLQDVGNETLFKNETYTRHEAHKKDWVRQVKYAHYLECFISCATTSTNSMVIGWMEKKTGAATKDQGASKKIQRVSNFDISQGVNTFDYNQHLNIIATAGVNHHVCLWNPHIVSKPNGVLRGHMASVIQVQFIKSRGQLISFSKDKVLRIWDVQLQVCIQRLAGMFPKGPEVVSTLFFDEEKDRSGMERNKMLITFNYQITLMEMKTENRDKIMSHEKPVTAAIYNSVYNQVISVCQAGTMIVWMIDTGQKVKQFNNTHANSEVTCLAQDPTETKLFTGSTDGTVKVWDFNGHCFHTLECAGGNPADIGQILNLKRSVVVVGWTKQITVFPTASFKDFHVQPAEWKGGKLITEHNEDILCCAFTGPNHLATGSYDGEIVIWNTNSEHISRRLNQRSRRLLMKSRQKSFMQARKESANSQRPKSKASQKSGQSQTSGTEETNEFGLAIAKLIFLEARKGNSAGGGANLISGGGNGWVRFWNTTHNKLIGEFVAHQQSGSILMATDKKNRYMATGDVDGVIKVWDITEYCVTAGDDVINTSPPMKCQFQAHSDMINTLEMCERNERVLVISASSDCSVAMYDVLGNLIGIFGQEEHWKIEQYDPAEEQREESESEEEIEESGENEEEEEEEEDNWEPDERAITDPEGFRINTWDNTLLGKNYQELRVQKRERKQPSTIPDLPYLHWERTGHAPAGPYSSLDTQMIQDFDPPKKPNMSYTETVSQGSNLPKLPNLVDTLKQPVPEKEIFPKYILDFEAKMKDYHRRQLSQGNSSNPGLIGLKGKLGAGMAKSSLQSIGLQLGKQVLNVPSKPTKSVKSMKVRSVSRRTSIVSTEASQAY</sequence>
<dbReference type="Gene3D" id="2.130.10.10">
    <property type="entry name" value="YVTN repeat-like/Quinoprotein amine dehydrogenase"/>
    <property type="match status" value="4"/>
</dbReference>
<evidence type="ECO:0000256" key="2">
    <source>
        <dbReference type="ARBA" id="ARBA00022737"/>
    </source>
</evidence>
<proteinExistence type="predicted"/>
<dbReference type="RefSeq" id="XP_022307188.1">
    <property type="nucleotide sequence ID" value="XM_022451480.1"/>
</dbReference>
<dbReference type="InterPro" id="IPR001680">
    <property type="entry name" value="WD40_rpt"/>
</dbReference>
<gene>
    <name evidence="7" type="primary">LOC111113309</name>
</gene>
<feature type="repeat" description="WD" evidence="3">
    <location>
        <begin position="692"/>
        <end position="732"/>
    </location>
</feature>
<dbReference type="PROSITE" id="PS00678">
    <property type="entry name" value="WD_REPEATS_1"/>
    <property type="match status" value="3"/>
</dbReference>
<organism evidence="6 7">
    <name type="scientific">Crassostrea virginica</name>
    <name type="common">Eastern oyster</name>
    <dbReference type="NCBI Taxonomy" id="6565"/>
    <lineage>
        <taxon>Eukaryota</taxon>
        <taxon>Metazoa</taxon>
        <taxon>Spiralia</taxon>
        <taxon>Lophotrochozoa</taxon>
        <taxon>Mollusca</taxon>
        <taxon>Bivalvia</taxon>
        <taxon>Autobranchia</taxon>
        <taxon>Pteriomorphia</taxon>
        <taxon>Ostreida</taxon>
        <taxon>Ostreoidea</taxon>
        <taxon>Ostreidae</taxon>
        <taxon>Crassostrea</taxon>
    </lineage>
</organism>
<feature type="compositionally biased region" description="Acidic residues" evidence="4">
    <location>
        <begin position="942"/>
        <end position="975"/>
    </location>
</feature>
<dbReference type="InterPro" id="IPR002048">
    <property type="entry name" value="EF_hand_dom"/>
</dbReference>
<name>A0A8B8BV01_CRAVI</name>
<feature type="region of interest" description="Disordered" evidence="4">
    <location>
        <begin position="1150"/>
        <end position="1177"/>
    </location>
</feature>
<dbReference type="GeneID" id="111113309"/>
<dbReference type="InterPro" id="IPR019775">
    <property type="entry name" value="WD40_repeat_CS"/>
</dbReference>
<feature type="domain" description="EF-hand" evidence="5">
    <location>
        <begin position="126"/>
        <end position="161"/>
    </location>
</feature>
<feature type="region of interest" description="Disordered" evidence="4">
    <location>
        <begin position="1"/>
        <end position="38"/>
    </location>
</feature>
<feature type="repeat" description="WD" evidence="3">
    <location>
        <begin position="598"/>
        <end position="632"/>
    </location>
</feature>
<dbReference type="PROSITE" id="PS50082">
    <property type="entry name" value="WD_REPEATS_2"/>
    <property type="match status" value="3"/>
</dbReference>
<keyword evidence="2" id="KW-0677">Repeat</keyword>
<evidence type="ECO:0000256" key="4">
    <source>
        <dbReference type="SAM" id="MobiDB-lite"/>
    </source>
</evidence>
<feature type="region of interest" description="Disordered" evidence="4">
    <location>
        <begin position="751"/>
        <end position="780"/>
    </location>
</feature>
<dbReference type="PANTHER" id="PTHR44324">
    <property type="entry name" value="WD40 REPEAT DOMAIN 95"/>
    <property type="match status" value="1"/>
</dbReference>
<protein>
    <submittedName>
        <fullName evidence="7">WD repeat-containing protein 49-like isoform X6</fullName>
    </submittedName>
</protein>
<dbReference type="InterPro" id="IPR051242">
    <property type="entry name" value="WD-EF-hand_domain"/>
</dbReference>
<feature type="compositionally biased region" description="Low complexity" evidence="4">
    <location>
        <begin position="1"/>
        <end position="12"/>
    </location>
</feature>
<keyword evidence="6" id="KW-1185">Reference proteome</keyword>